<proteinExistence type="predicted"/>
<sequence length="145" mass="16372">MELIYHALSEQPESLPVLRIPVERLTLAKRRWRGVAEDGQEFGFDLETPLADGAAVFQSEVAVYVLAQKYEPVLEVRTSECGVRNGGDAARLGWMIGNLHFQIEIVEDVVRVMDDPAVRQLFEREGIIYSACKRVFHPLSGGHRH</sequence>
<dbReference type="STRING" id="497964.CfE428DRAFT_4625"/>
<dbReference type="AlphaFoldDB" id="B4D6T5"/>
<dbReference type="eggNOG" id="COG2371">
    <property type="taxonomic scope" value="Bacteria"/>
</dbReference>
<dbReference type="GO" id="GO:0065003">
    <property type="term" value="P:protein-containing complex assembly"/>
    <property type="evidence" value="ECO:0007669"/>
    <property type="project" value="InterPro"/>
</dbReference>
<dbReference type="GO" id="GO:0016151">
    <property type="term" value="F:nickel cation binding"/>
    <property type="evidence" value="ECO:0007669"/>
    <property type="project" value="InterPro"/>
</dbReference>
<organism evidence="5 6">
    <name type="scientific">Chthoniobacter flavus Ellin428</name>
    <dbReference type="NCBI Taxonomy" id="497964"/>
    <lineage>
        <taxon>Bacteria</taxon>
        <taxon>Pseudomonadati</taxon>
        <taxon>Verrucomicrobiota</taxon>
        <taxon>Spartobacteria</taxon>
        <taxon>Chthoniobacterales</taxon>
        <taxon>Chthoniobacteraceae</taxon>
        <taxon>Chthoniobacter</taxon>
    </lineage>
</organism>
<name>B4D6T5_9BACT</name>
<gene>
    <name evidence="5" type="ORF">CfE428DRAFT_4625</name>
</gene>
<evidence type="ECO:0000313" key="6">
    <source>
        <dbReference type="Proteomes" id="UP000005824"/>
    </source>
</evidence>
<dbReference type="Pfam" id="PF05194">
    <property type="entry name" value="UreE_C"/>
    <property type="match status" value="1"/>
</dbReference>
<keyword evidence="2" id="KW-0533">Nickel</keyword>
<evidence type="ECO:0000259" key="4">
    <source>
        <dbReference type="Pfam" id="PF05194"/>
    </source>
</evidence>
<dbReference type="GO" id="GO:0006457">
    <property type="term" value="P:protein folding"/>
    <property type="evidence" value="ECO:0007669"/>
    <property type="project" value="InterPro"/>
</dbReference>
<comment type="caution">
    <text evidence="5">The sequence shown here is derived from an EMBL/GenBank/DDBJ whole genome shotgun (WGS) entry which is preliminary data.</text>
</comment>
<feature type="domain" description="Urease accessory protein UreE C-terminal" evidence="4">
    <location>
        <begin position="71"/>
        <end position="142"/>
    </location>
</feature>
<evidence type="ECO:0000256" key="3">
    <source>
        <dbReference type="ARBA" id="ARBA00023186"/>
    </source>
</evidence>
<keyword evidence="1" id="KW-0963">Cytoplasm</keyword>
<evidence type="ECO:0000256" key="2">
    <source>
        <dbReference type="ARBA" id="ARBA00022596"/>
    </source>
</evidence>
<dbReference type="RefSeq" id="WP_006981946.1">
    <property type="nucleotide sequence ID" value="NZ_ABVL01000016.1"/>
</dbReference>
<evidence type="ECO:0000256" key="1">
    <source>
        <dbReference type="ARBA" id="ARBA00022490"/>
    </source>
</evidence>
<dbReference type="Proteomes" id="UP000005824">
    <property type="component" value="Unassembled WGS sequence"/>
</dbReference>
<reference evidence="5 6" key="1">
    <citation type="journal article" date="2011" name="J. Bacteriol.">
        <title>Genome sequence of Chthoniobacter flavus Ellin428, an aerobic heterotrophic soil bacterium.</title>
        <authorList>
            <person name="Kant R."/>
            <person name="van Passel M.W."/>
            <person name="Palva A."/>
            <person name="Lucas S."/>
            <person name="Lapidus A."/>
            <person name="Glavina Del Rio T."/>
            <person name="Dalin E."/>
            <person name="Tice H."/>
            <person name="Bruce D."/>
            <person name="Goodwin L."/>
            <person name="Pitluck S."/>
            <person name="Larimer F.W."/>
            <person name="Land M.L."/>
            <person name="Hauser L."/>
            <person name="Sangwan P."/>
            <person name="de Vos W.M."/>
            <person name="Janssen P.H."/>
            <person name="Smidt H."/>
        </authorList>
    </citation>
    <scope>NUCLEOTIDE SEQUENCE [LARGE SCALE GENOMIC DNA]</scope>
    <source>
        <strain evidence="5 6">Ellin428</strain>
    </source>
</reference>
<accession>B4D6T5</accession>
<dbReference type="GO" id="GO:0019627">
    <property type="term" value="P:urea metabolic process"/>
    <property type="evidence" value="ECO:0007669"/>
    <property type="project" value="InterPro"/>
</dbReference>
<dbReference type="Gene3D" id="3.30.70.790">
    <property type="entry name" value="UreE, C-terminal domain"/>
    <property type="match status" value="1"/>
</dbReference>
<keyword evidence="6" id="KW-1185">Reference proteome</keyword>
<dbReference type="InParanoid" id="B4D6T5"/>
<dbReference type="GO" id="GO:0005737">
    <property type="term" value="C:cytoplasm"/>
    <property type="evidence" value="ECO:0007669"/>
    <property type="project" value="InterPro"/>
</dbReference>
<dbReference type="SUPFAM" id="SSF69737">
    <property type="entry name" value="Urease metallochaperone UreE, C-terminal domain"/>
    <property type="match status" value="1"/>
</dbReference>
<dbReference type="PIRSF" id="PIRSF036402">
    <property type="entry name" value="Ureas_acces_UreE"/>
    <property type="match status" value="1"/>
</dbReference>
<evidence type="ECO:0000313" key="5">
    <source>
        <dbReference type="EMBL" id="EDY17886.1"/>
    </source>
</evidence>
<dbReference type="EMBL" id="ABVL01000016">
    <property type="protein sequence ID" value="EDY17886.1"/>
    <property type="molecule type" value="Genomic_DNA"/>
</dbReference>
<protein>
    <submittedName>
        <fullName evidence="5">Urease accessory protein UreE-like protein</fullName>
    </submittedName>
</protein>
<dbReference type="InterPro" id="IPR012406">
    <property type="entry name" value="UreE"/>
</dbReference>
<keyword evidence="3" id="KW-0143">Chaperone</keyword>
<dbReference type="InterPro" id="IPR007864">
    <property type="entry name" value="UreE_C_dom"/>
</dbReference>